<dbReference type="Pfam" id="PF02136">
    <property type="entry name" value="NTF2"/>
    <property type="match status" value="1"/>
</dbReference>
<dbReference type="Pfam" id="PF00179">
    <property type="entry name" value="UQ_con"/>
    <property type="match status" value="1"/>
</dbReference>
<keyword evidence="6" id="KW-0833">Ubl conjugation pathway</keyword>
<dbReference type="FunFam" id="1.25.40.180:FF:000012">
    <property type="entry name" value="Ccr4-Not transcription complex subunit"/>
    <property type="match status" value="1"/>
</dbReference>
<dbReference type="SUPFAM" id="SSF47923">
    <property type="entry name" value="Ypt/Rab-GAP domain of gyp1p"/>
    <property type="match status" value="2"/>
</dbReference>
<dbReference type="CDD" id="cd14311">
    <property type="entry name" value="UBA_II_E2_UBC1"/>
    <property type="match status" value="1"/>
</dbReference>
<dbReference type="SMART" id="SM00164">
    <property type="entry name" value="TBC"/>
    <property type="match status" value="1"/>
</dbReference>
<dbReference type="GO" id="GO:0005634">
    <property type="term" value="C:nucleus"/>
    <property type="evidence" value="ECO:0007669"/>
    <property type="project" value="UniProtKB-SubCell"/>
</dbReference>
<dbReference type="InterPro" id="IPR023313">
    <property type="entry name" value="UBQ-conjugating_AS"/>
</dbReference>
<dbReference type="Gene3D" id="1.25.40.790">
    <property type="match status" value="1"/>
</dbReference>
<feature type="region of interest" description="Disordered" evidence="16">
    <location>
        <begin position="3151"/>
        <end position="3314"/>
    </location>
</feature>
<evidence type="ECO:0000259" key="17">
    <source>
        <dbReference type="PROSITE" id="PS50086"/>
    </source>
</evidence>
<dbReference type="Pfam" id="PF00566">
    <property type="entry name" value="RabGAP-TBC"/>
    <property type="match status" value="1"/>
</dbReference>
<dbReference type="GO" id="GO:0000289">
    <property type="term" value="P:nuclear-transcribed mRNA poly(A) tail shortening"/>
    <property type="evidence" value="ECO:0007669"/>
    <property type="project" value="UniProtKB-ARBA"/>
</dbReference>
<dbReference type="EC" id="2.3.2.23" evidence="2"/>
<dbReference type="InterPro" id="IPR018222">
    <property type="entry name" value="Nuclear_transport_factor_2_euk"/>
</dbReference>
<dbReference type="Pfam" id="PF16419">
    <property type="entry name" value="CNOT1_HEAT_N"/>
    <property type="match status" value="1"/>
</dbReference>
<evidence type="ECO:0000256" key="4">
    <source>
        <dbReference type="ARBA" id="ARBA00022679"/>
    </source>
</evidence>
<keyword evidence="10" id="KW-0539">Nucleus</keyword>
<dbReference type="Gene3D" id="3.10.110.10">
    <property type="entry name" value="Ubiquitin Conjugating Enzyme"/>
    <property type="match status" value="1"/>
</dbReference>
<proteinExistence type="predicted"/>
<dbReference type="InterPro" id="IPR009060">
    <property type="entry name" value="UBA-like_sf"/>
</dbReference>
<evidence type="ECO:0000256" key="1">
    <source>
        <dbReference type="ARBA" id="ARBA00004123"/>
    </source>
</evidence>
<evidence type="ECO:0000256" key="12">
    <source>
        <dbReference type="ARBA" id="ARBA00072431"/>
    </source>
</evidence>
<keyword evidence="4" id="KW-0808">Transferase</keyword>
<evidence type="ECO:0000256" key="16">
    <source>
        <dbReference type="SAM" id="MobiDB-lite"/>
    </source>
</evidence>
<evidence type="ECO:0000259" key="19">
    <source>
        <dbReference type="PROSITE" id="PS50177"/>
    </source>
</evidence>
<dbReference type="GO" id="GO:0000932">
    <property type="term" value="C:P-body"/>
    <property type="evidence" value="ECO:0007669"/>
    <property type="project" value="TreeGrafter"/>
</dbReference>
<feature type="domain" description="NTF2" evidence="19">
    <location>
        <begin position="3011"/>
        <end position="3140"/>
    </location>
</feature>
<dbReference type="GO" id="GO:0061631">
    <property type="term" value="F:ubiquitin conjugating enzyme activity"/>
    <property type="evidence" value="ECO:0007669"/>
    <property type="project" value="UniProtKB-EC"/>
</dbReference>
<dbReference type="SUPFAM" id="SSF46934">
    <property type="entry name" value="UBA-like"/>
    <property type="match status" value="1"/>
</dbReference>
<dbReference type="Pfam" id="PF09288">
    <property type="entry name" value="UBA_3"/>
    <property type="match status" value="1"/>
</dbReference>
<feature type="compositionally biased region" description="Polar residues" evidence="16">
    <location>
        <begin position="1964"/>
        <end position="2008"/>
    </location>
</feature>
<dbReference type="InterPro" id="IPR032193">
    <property type="entry name" value="CNOT1_TTP_bind"/>
</dbReference>
<accession>A0A8F2VYG5</accession>
<dbReference type="EMBL" id="CP076749">
    <property type="protein sequence ID" value="QWW22194.1"/>
    <property type="molecule type" value="Genomic_DNA"/>
</dbReference>
<dbReference type="Pfam" id="PF16417">
    <property type="entry name" value="CNOT1_TTP_bind"/>
    <property type="match status" value="1"/>
</dbReference>
<dbReference type="Gene3D" id="1.10.8.10">
    <property type="entry name" value="DNA helicase RuvA subunit, C-terminal domain"/>
    <property type="match status" value="1"/>
</dbReference>
<dbReference type="Gene3D" id="3.10.450.50">
    <property type="match status" value="1"/>
</dbReference>
<dbReference type="CDD" id="cd23800">
    <property type="entry name" value="UBCc_UBE2K"/>
    <property type="match status" value="1"/>
</dbReference>
<evidence type="ECO:0000256" key="15">
    <source>
        <dbReference type="PROSITE-ProRule" id="PRU10133"/>
    </source>
</evidence>
<dbReference type="GO" id="GO:0030015">
    <property type="term" value="C:CCR4-NOT core complex"/>
    <property type="evidence" value="ECO:0007669"/>
    <property type="project" value="InterPro"/>
</dbReference>
<evidence type="ECO:0000259" key="18">
    <source>
        <dbReference type="PROSITE" id="PS50127"/>
    </source>
</evidence>
<keyword evidence="7" id="KW-0067">ATP-binding</keyword>
<dbReference type="InterPro" id="IPR032194">
    <property type="entry name" value="CNOT1_HEAT"/>
</dbReference>
<dbReference type="Pfam" id="PF25097">
    <property type="entry name" value="ARM_Cnot1"/>
    <property type="match status" value="1"/>
</dbReference>
<dbReference type="InterPro" id="IPR007196">
    <property type="entry name" value="CCR4-Not_Not1_C"/>
</dbReference>
<sequence length="3412" mass="384151">MAISESLLEFEESLSLVSPSKQLLLEHLDHVAEVNRFTDGVPFHEDFTEDSIDAIFENHSYWLDDLTCCDVCGNPLSEMTSSCCAKFIQTHRRGWGSDTEKSYWLAFLSNPYKTMIMLPNYTLMIFLQKGIPFQLRPLIWQKLFSLNQENHTHIPDSSASLYRNFQHSYNIDIARQINKDLTRTFPRVNFLTRDDTIKSLQTILNVYANYDLELGYCQGLLFLVGTLYSQLRDEELTFHSLCKVMDAEPELRSIFMPMSMSSTLEKWYSEFIAILGEIDFELSAHLTSFCDCKVFLYQWWLSFSLIHAPDFSINTKVIDFCLIEGWKIGSFKISIGLLLRNKPILMSFNDGDEEVVYQHLLNGSKWGTVVNGLPSFFGDLLLSWDSKLFANFEQYSKTISPTKSKSKERKSHRRNLSVLERLKCFSISTSQELSSLSTSSQESLSTKHSADSSYDRLNITTNSASSVFSGSSKNDAESVYSELSSCSSEQKSSLDLIKSFTHKRANSDAAAVVPDGKVVDDLVMENQMLRFYLKKAFGELSDGSLKNEIKEAMDWERKPSGTVTPSNNQALRDSGTYPPIPEQPYDPILLVEEPATVTNSGEHELLEVILLQISILVTTTDANNWKANFKQIQYIIKYENKYLTTLSFLYKKVLQFTFSKPLGPEKEPLEHLLESILKSFASDNRYSRLFFHELESFRESSYFEVFEFIARFQNDPIIEFILLIEFATEKKKDQVKHYIANNFATVSELAKERSSETDKSWVNLLLNYVLPSKHFPFLDKVLSLGYWNAYSENIPAVTSFLERVTMMSFKDLLIEIGPENLIPKKILPSLLNLRPGEIDEGIALLLAEVLIPGSQGIASTDGGVTALTFVNNLPEANAKGAQLQACLKNIDSSKNLNWFNIFSRVRSYLYESSVRNSQPSLASVTQLLSALDFKKGLADIFLTLDWWFDKTLLFILQSMPTQRGAFDIISSPNLTLCYEDESEDQDLLKFVNIAKLEVQVMAKINAQSAQQNQAQSEGDKKFDYWLAQMFEVHCTSQPHHIIAGALAIPDKSPYILDRIDRLFAIIMDKSLVDVNLKHLLDVLVKFKELDVNLAISKLIEYYTSRMKPDSLTKVVLASSSSGLLDDLLRNAKSIDYSLYLQLAIEATNFGFDIEPVVEADSKDAKLRGVFYSVLLQLLEARTAQDFERGQQDQHQQVPSEQRPEQGKALGVSVVYRLLEVLKSSQGFVDADNLKNLQLSLLTTYPRLINFGTGHDQAILANEANYSNVFPAQVEQEMKAYYSKMYNKEMEIKDIVEMLSRMKNSDNPHDQDVFACMIHSLIDEYRFFSEYPLTALASTSLLFGALLQKDLIQGTTLTVALNFIWESCNQPQDSHLFKFAVQSLYNFKSRLHEYPMYCKHLLQCQSLSAHAKMYQIVKDASVGIPCPESSGSQQSRGETTTPVREEPLLVYNSVAQVSKNVTFAVQEEPEESVSDKLLFSVNNMTADNINSKIPDIKNLLSEKYFSWFSKYLVSERAKMEPNNHALYASLVFALDNVLFYEVTLNTTLLEVQRLLGKSKDTTTERSHLKNLGSWLGRITLAYDKPLRRDQIALKYLLLEAFDFNTLHIIIPFVCKVLDQASHSKIFRPPNPWVLGVTSVLVELYECADLKLNLKFEIEVLLNSLGLNIKSVEQSTLVRSHNPRPEALAALFGLRPEPNGLPGDTARASVEIPEQDLQAQQLQQHNAMIQQQQQPAYPPHVPQQRTFEEEVTQAPGPTQLDASFSNLSSNTVFTQNPNLRRALQASLARAVRECAVPILSRVSEAVLTTTEALVKKDFATEGDVTKFKKAYLTLAQQLTHSMVVCTGRKILIETIEATMFQLLSNQVNPNELPLNELSIAIQSNVDLCVEIVEKLAISNIGELIEERMRPEVQSREAIPPGEPFCSASATEYALQLPAPLGLQRDGLRDAQLNIYYFFGSNTGRGEQLGSQRQTPPLANSQIDAQQPSSHTLASQSMPFNTTAPMSQLPQEGTAGRGSVPPHVGSQNDEIANVDQLCTIITQMFEKAIQMLGSVKESKLSELPADHPILQTLSQALSACQSNALKHPDLLLKVAQYAVNCLFTQPHENPISSEIYVVILDRLCEYSPSTAKDVTWWMVHSVDQRKFNMPVIFSLMKVQLVSPSKLDGSIGKLIHDSQSPVLVKFAATLLLKVLSADEPRTIALRSDFAVTLAALSNFKGEDTSQEVMDATAARDELFEFLRRSNGPRVPSVGDKPPSMYAESGYIFAEWTKLLGHGEDTASLQQNFIDGLYYNGFLTEPSKVEVFFKAATEVSTSVFSAEHEIRSRTQREVYLAVDCLAILIVKVVLRFSKADAKDAIEWLKTVLGVVSLVLIDEHEFAKTNWNERAYFRIFSSMLCAYANASVQDSHATEHLDEKFFPLMGEIFNSLQPTVYPGFTFAWIPLISHRMFLPQLLELPNKSGYASAIRLLTALLKFQNIYTKDEVAHNDVINVIYRAIVRIIVALCHDFPEFMVESHYQIVSAIPSNYIQLRNIILSATPSSITPEDPHSIELDINTTPGHDVVPSLFYSTADDLVKVGLKKPLDNYLRIPAPGLMRTIHAGTKLNHPKVSTDYGFDVLHYNVKLINALVIYVVTSAMEDSSAKNGTFFNSHSSQSSLIVDLLNVGSTEFRYHLICAVVNQLRFPNSHTVWCISLLTHLFYGANWASGVVRHEVQEIILRVILERIVVKTRPWGLTVATKEILCHDEQQINKLPFIKTAPQEVRVTLDTVKRIAKELEECRQDTQSGVNLELVNESDLTHLTGYFQGPPGTPYEKGVFKVDIVIPNEYPFKPPVMKFITKIYHPNISSVTGAICLDTLKDAWTPILTLKSSLISLQSLLQSPEPNDPQDAEVAKHYITNKKGFEETAAYWTKLYASDEKSVGKTEISDAALYGIDEDIVSQFENMGFERSTSIAVLRRMGVKSFDGVNNRSEMENKILEELLKETNHIGIQLIDKYEIMTAPEIKKDAISIEEVGWLFVKNYYGTYTSEIRNLYAFYDKNASLLHDEFPANAESEEPVAKKVHRAAGTDSIKKHFTEQSTITEKNKIVIERADFQSTVENSILIVVCGSWKRGASNLWQFVQTFVLKPAGAKTFDVSNDMLKFIDLSENFEEPQLVEQKADTPAPNGKADEKLDEDKKVTVESEEETVEAVKEEPEAKEKDETVVENKTPKAKEEVESKSAAEVMEDKEPSDVNGAASKTSSKDTPATAPAAPAPKPTWASLAAMQPKVPVSKTATVPSPGAAKNVPAPSPVVKKATSPAQNVPANQQPNQSQHNSKFKKDEWYPIYIRDADCDEADLRAALTKTFGEMKFFKKNQRVVLCDFKEKEYQQKALEAKEIVVNNVVVHLEPRTHKHNNNNNNNNNKNFKDKKAMKKK</sequence>
<dbReference type="InterPro" id="IPR024557">
    <property type="entry name" value="CNOT1_dom_4"/>
</dbReference>
<dbReference type="GO" id="GO:0005524">
    <property type="term" value="F:ATP binding"/>
    <property type="evidence" value="ECO:0007669"/>
    <property type="project" value="UniProtKB-KW"/>
</dbReference>
<keyword evidence="3" id="KW-0678">Repressor</keyword>
<dbReference type="Pfam" id="PF16415">
    <property type="entry name" value="CNOT1_CAF1_bind"/>
    <property type="match status" value="1"/>
</dbReference>
<evidence type="ECO:0000256" key="6">
    <source>
        <dbReference type="ARBA" id="ARBA00022786"/>
    </source>
</evidence>
<evidence type="ECO:0000256" key="7">
    <source>
        <dbReference type="ARBA" id="ARBA00022840"/>
    </source>
</evidence>
<dbReference type="InterPro" id="IPR035969">
    <property type="entry name" value="Rab-GAP_TBC_sf"/>
</dbReference>
<dbReference type="Pfam" id="PF12842">
    <property type="entry name" value="DUF3819"/>
    <property type="match status" value="1"/>
</dbReference>
<dbReference type="InterPro" id="IPR032195">
    <property type="entry name" value="CNOT1_HEAT_N"/>
</dbReference>
<dbReference type="InterPro" id="IPR032191">
    <property type="entry name" value="CNOT1_CAF1_bind"/>
</dbReference>
<evidence type="ECO:0000256" key="11">
    <source>
        <dbReference type="ARBA" id="ARBA00059181"/>
    </source>
</evidence>
<dbReference type="Proteomes" id="UP000825438">
    <property type="component" value="Chromosome I"/>
</dbReference>
<feature type="compositionally biased region" description="Basic and acidic residues" evidence="16">
    <location>
        <begin position="3186"/>
        <end position="3228"/>
    </location>
</feature>
<dbReference type="CDD" id="cd20710">
    <property type="entry name" value="NOT1_connector"/>
    <property type="match status" value="1"/>
</dbReference>
<evidence type="ECO:0000313" key="20">
    <source>
        <dbReference type="EMBL" id="QWW22194.1"/>
    </source>
</evidence>
<dbReference type="PANTHER" id="PTHR13162:SF8">
    <property type="entry name" value="CCR4-NOT TRANSCRIPTION COMPLEX SUBUNIT 1"/>
    <property type="match status" value="1"/>
</dbReference>
<keyword evidence="5" id="KW-0547">Nucleotide-binding</keyword>
<dbReference type="SUPFAM" id="SSF54427">
    <property type="entry name" value="NTF2-like"/>
    <property type="match status" value="1"/>
</dbReference>
<feature type="region of interest" description="Disordered" evidence="16">
    <location>
        <begin position="3385"/>
        <end position="3412"/>
    </location>
</feature>
<protein>
    <recommendedName>
        <fullName evidence="13">General negative regulator of transcription subunit 1</fullName>
        <ecNumber evidence="2">2.3.2.23</ecNumber>
    </recommendedName>
    <alternativeName>
        <fullName evidence="14">E2 ubiquitin-conjugating enzyme 1</fullName>
    </alternativeName>
    <alternativeName>
        <fullName evidence="12">Ubiquitin-conjugating enzyme E2 1</fullName>
    </alternativeName>
</protein>
<feature type="active site" description="Glycyl thioester intermediate" evidence="15">
    <location>
        <position position="2851"/>
    </location>
</feature>
<evidence type="ECO:0000256" key="2">
    <source>
        <dbReference type="ARBA" id="ARBA00012486"/>
    </source>
</evidence>
<dbReference type="Gene3D" id="1.25.40.180">
    <property type="match status" value="1"/>
</dbReference>
<name>A0A8F2VYG5_CANAR</name>
<dbReference type="PROSITE" id="PS50086">
    <property type="entry name" value="TBC_RABGAP"/>
    <property type="match status" value="1"/>
</dbReference>
<dbReference type="CDD" id="cd00780">
    <property type="entry name" value="NTF2"/>
    <property type="match status" value="1"/>
</dbReference>
<dbReference type="Gene3D" id="1.25.40.840">
    <property type="entry name" value="CCR4-NOT transcription complex subunit 1 TTP binding domain"/>
    <property type="match status" value="1"/>
</dbReference>
<dbReference type="SUPFAM" id="SSF54495">
    <property type="entry name" value="UBC-like"/>
    <property type="match status" value="1"/>
</dbReference>
<dbReference type="InterPro" id="IPR016135">
    <property type="entry name" value="UBQ-conjugating_enzyme/RWD"/>
</dbReference>
<dbReference type="Gene3D" id="1.25.40.800">
    <property type="match status" value="1"/>
</dbReference>
<feature type="compositionally biased region" description="Low complexity" evidence="16">
    <location>
        <begin position="3295"/>
        <end position="3310"/>
    </location>
</feature>
<evidence type="ECO:0000256" key="10">
    <source>
        <dbReference type="ARBA" id="ARBA00023242"/>
    </source>
</evidence>
<keyword evidence="8" id="KW-0805">Transcription regulation</keyword>
<dbReference type="PROSITE" id="PS00183">
    <property type="entry name" value="UBC_1"/>
    <property type="match status" value="1"/>
</dbReference>
<evidence type="ECO:0000256" key="5">
    <source>
        <dbReference type="ARBA" id="ARBA00022741"/>
    </source>
</evidence>
<dbReference type="InterPro" id="IPR002075">
    <property type="entry name" value="NTF2_dom"/>
</dbReference>
<dbReference type="FunFam" id="1.10.8.10:FF:000080">
    <property type="entry name" value="UBC1p Ubiquitin-conjugating enzyme"/>
    <property type="match status" value="1"/>
</dbReference>
<dbReference type="Pfam" id="PF16418">
    <property type="entry name" value="CNOT1_HEAT"/>
    <property type="match status" value="1"/>
</dbReference>
<dbReference type="PANTHER" id="PTHR13162">
    <property type="entry name" value="CCR4-NOT TRANSCRIPTION COMPLEX"/>
    <property type="match status" value="1"/>
</dbReference>
<dbReference type="Pfam" id="PF04054">
    <property type="entry name" value="Not1"/>
    <property type="match status" value="1"/>
</dbReference>
<dbReference type="GO" id="GO:0060090">
    <property type="term" value="F:molecular adaptor activity"/>
    <property type="evidence" value="ECO:0007669"/>
    <property type="project" value="TreeGrafter"/>
</dbReference>
<gene>
    <name evidence="20" type="ORF">CA7LBN_000940</name>
</gene>
<evidence type="ECO:0000256" key="8">
    <source>
        <dbReference type="ARBA" id="ARBA00023015"/>
    </source>
</evidence>
<comment type="subcellular location">
    <subcellularLocation>
        <location evidence="1">Nucleus</location>
    </subcellularLocation>
</comment>
<evidence type="ECO:0000256" key="3">
    <source>
        <dbReference type="ARBA" id="ARBA00022491"/>
    </source>
</evidence>
<feature type="compositionally biased region" description="Basic and acidic residues" evidence="16">
    <location>
        <begin position="3165"/>
        <end position="3178"/>
    </location>
</feature>
<feature type="domain" description="Rab-GAP TBC" evidence="17">
    <location>
        <begin position="130"/>
        <end position="325"/>
    </location>
</feature>
<evidence type="ECO:0000256" key="13">
    <source>
        <dbReference type="ARBA" id="ARBA00074459"/>
    </source>
</evidence>
<feature type="domain" description="UBC core" evidence="18">
    <location>
        <begin position="2765"/>
        <end position="2913"/>
    </location>
</feature>
<dbReference type="PROSITE" id="PS50127">
    <property type="entry name" value="UBC_2"/>
    <property type="match status" value="1"/>
</dbReference>
<comment type="function">
    <text evidence="11">Acts as a component of the CCR4-NOT core complex, which in the nucleus seems to be a general transcription factor, and in the cytoplasm the major mRNA deadenylase involved in mRNA turnover. The NOT protein subcomplex negatively regulates the basal and activated transcription of many genes. Preferentially affects TC-type TATA element-dependent transcription. Could directly or indirectly inhibit component(s) of the general transcription machinery.</text>
</comment>
<evidence type="ECO:0000256" key="14">
    <source>
        <dbReference type="ARBA" id="ARBA00077197"/>
    </source>
</evidence>
<evidence type="ECO:0000256" key="9">
    <source>
        <dbReference type="ARBA" id="ARBA00023163"/>
    </source>
</evidence>
<dbReference type="PROSITE" id="PS50177">
    <property type="entry name" value="NTF2_DOMAIN"/>
    <property type="match status" value="1"/>
</dbReference>
<dbReference type="SMART" id="SM00212">
    <property type="entry name" value="UBCc"/>
    <property type="match status" value="1"/>
</dbReference>
<dbReference type="InterPro" id="IPR040398">
    <property type="entry name" value="Not1"/>
</dbReference>
<dbReference type="InterPro" id="IPR038535">
    <property type="entry name" value="CNOT1_TTP_bind_sf"/>
</dbReference>
<reference evidence="20" key="1">
    <citation type="submission" date="2021-06" db="EMBL/GenBank/DDBJ databases">
        <title>Candida auris outbreak in lebanese hospital.</title>
        <authorList>
            <person name="Finianos M."/>
        </authorList>
    </citation>
    <scope>NUCLEOTIDE SEQUENCE</scope>
    <source>
        <strain evidence="20">CA7LBN</strain>
    </source>
</reference>
<feature type="region of interest" description="Disordered" evidence="16">
    <location>
        <begin position="1964"/>
        <end position="2024"/>
    </location>
</feature>
<dbReference type="Gene3D" id="1.10.8.270">
    <property type="entry name" value="putative rabgap domain of human tbc1 domain family member 14 like domains"/>
    <property type="match status" value="1"/>
</dbReference>
<keyword evidence="9" id="KW-0804">Transcription</keyword>
<dbReference type="InterPro" id="IPR032710">
    <property type="entry name" value="NTF2-like_dom_sf"/>
</dbReference>
<dbReference type="InterPro" id="IPR055454">
    <property type="entry name" value="CNOT1-like_NOT1_connector"/>
</dbReference>
<dbReference type="InterPro" id="IPR000195">
    <property type="entry name" value="Rab-GAP-TBC_dom"/>
</dbReference>
<organism evidence="20">
    <name type="scientific">Candidozyma auris</name>
    <name type="common">Yeast</name>
    <name type="synonym">Candida auris</name>
    <dbReference type="NCBI Taxonomy" id="498019"/>
    <lineage>
        <taxon>Eukaryota</taxon>
        <taxon>Fungi</taxon>
        <taxon>Dikarya</taxon>
        <taxon>Ascomycota</taxon>
        <taxon>Saccharomycotina</taxon>
        <taxon>Pichiomycetes</taxon>
        <taxon>Metschnikowiaceae</taxon>
        <taxon>Candidozyma</taxon>
    </lineage>
</organism>
<dbReference type="InterPro" id="IPR015368">
    <property type="entry name" value="UBA_C_fun"/>
</dbReference>
<dbReference type="FunFam" id="3.10.110.10:FF:000037">
    <property type="entry name" value="ubiquitin-conjugating enzyme E2 27"/>
    <property type="match status" value="1"/>
</dbReference>
<dbReference type="InterPro" id="IPR000608">
    <property type="entry name" value="UBC"/>
</dbReference>
<dbReference type="GO" id="GO:0017148">
    <property type="term" value="P:negative regulation of translation"/>
    <property type="evidence" value="ECO:0007669"/>
    <property type="project" value="InterPro"/>
</dbReference>